<comment type="caution">
    <text evidence="8">The sequence shown here is derived from an EMBL/GenBank/DDBJ whole genome shotgun (WGS) entry which is preliminary data.</text>
</comment>
<proteinExistence type="inferred from homology"/>
<dbReference type="GO" id="GO:0046872">
    <property type="term" value="F:metal ion binding"/>
    <property type="evidence" value="ECO:0007669"/>
    <property type="project" value="UniProtKB-KW"/>
</dbReference>
<sequence length="135" mass="14890">MVQRTVLKVDISCQKCKQKLLKAVSTLHGIDKIETDEAKGTLTVTGNADPYEIVLRTRKATGKCAEVVTIGPPPAPPKQDGQKKPEEKKPEAKKQDNKDEKKPFFHDPHTCPECQRIVIVPVGPYNQPTASCSVM</sequence>
<evidence type="ECO:0000256" key="1">
    <source>
        <dbReference type="ARBA" id="ARBA00022481"/>
    </source>
</evidence>
<dbReference type="AlphaFoldDB" id="A0A9Q0IY47"/>
<reference evidence="8" key="2">
    <citation type="journal article" date="2023" name="Plants (Basel)">
        <title>Annotation of the Turnera subulata (Passifloraceae) Draft Genome Reveals the S-Locus Evolved after the Divergence of Turneroideae from Passifloroideae in a Stepwise Manner.</title>
        <authorList>
            <person name="Henning P.M."/>
            <person name="Roalson E.H."/>
            <person name="Mir W."/>
            <person name="McCubbin A.G."/>
            <person name="Shore J.S."/>
        </authorList>
    </citation>
    <scope>NUCLEOTIDE SEQUENCE</scope>
    <source>
        <strain evidence="8">F60SS</strain>
    </source>
</reference>
<dbReference type="PANTHER" id="PTHR45811">
    <property type="entry name" value="COPPER TRANSPORT PROTEIN FAMILY-RELATED"/>
    <property type="match status" value="1"/>
</dbReference>
<evidence type="ECO:0000256" key="4">
    <source>
        <dbReference type="ARBA" id="ARBA00023289"/>
    </source>
</evidence>
<comment type="similarity">
    <text evidence="5">Belongs to the HIPP family.</text>
</comment>
<evidence type="ECO:0000313" key="8">
    <source>
        <dbReference type="EMBL" id="KAJ4822961.1"/>
    </source>
</evidence>
<keyword evidence="2" id="KW-0479">Metal-binding</keyword>
<evidence type="ECO:0000256" key="6">
    <source>
        <dbReference type="SAM" id="MobiDB-lite"/>
    </source>
</evidence>
<keyword evidence="4" id="KW-0636">Prenylation</keyword>
<dbReference type="PROSITE" id="PS50846">
    <property type="entry name" value="HMA_2"/>
    <property type="match status" value="1"/>
</dbReference>
<keyword evidence="1" id="KW-0488">Methylation</keyword>
<evidence type="ECO:0000256" key="2">
    <source>
        <dbReference type="ARBA" id="ARBA00022723"/>
    </source>
</evidence>
<evidence type="ECO:0000256" key="3">
    <source>
        <dbReference type="ARBA" id="ARBA00023288"/>
    </source>
</evidence>
<feature type="domain" description="HMA" evidence="7">
    <location>
        <begin position="2"/>
        <end position="66"/>
    </location>
</feature>
<keyword evidence="9" id="KW-1185">Reference proteome</keyword>
<feature type="region of interest" description="Disordered" evidence="6">
    <location>
        <begin position="67"/>
        <end position="110"/>
    </location>
</feature>
<dbReference type="EMBL" id="JAKUCV010007537">
    <property type="protein sequence ID" value="KAJ4822961.1"/>
    <property type="molecule type" value="Genomic_DNA"/>
</dbReference>
<dbReference type="PANTHER" id="PTHR45811:SF13">
    <property type="entry name" value="OS04G0661100 PROTEIN"/>
    <property type="match status" value="1"/>
</dbReference>
<dbReference type="SUPFAM" id="SSF55008">
    <property type="entry name" value="HMA, heavy metal-associated domain"/>
    <property type="match status" value="1"/>
</dbReference>
<feature type="compositionally biased region" description="Basic and acidic residues" evidence="6">
    <location>
        <begin position="80"/>
        <end position="110"/>
    </location>
</feature>
<dbReference type="OrthoDB" id="689350at2759"/>
<dbReference type="Pfam" id="PF00403">
    <property type="entry name" value="HMA"/>
    <property type="match status" value="1"/>
</dbReference>
<gene>
    <name evidence="8" type="ORF">Tsubulata_000321</name>
</gene>
<dbReference type="InterPro" id="IPR051863">
    <property type="entry name" value="HIPP"/>
</dbReference>
<evidence type="ECO:0000313" key="9">
    <source>
        <dbReference type="Proteomes" id="UP001141552"/>
    </source>
</evidence>
<dbReference type="InterPro" id="IPR006121">
    <property type="entry name" value="HMA_dom"/>
</dbReference>
<organism evidence="8 9">
    <name type="scientific">Turnera subulata</name>
    <dbReference type="NCBI Taxonomy" id="218843"/>
    <lineage>
        <taxon>Eukaryota</taxon>
        <taxon>Viridiplantae</taxon>
        <taxon>Streptophyta</taxon>
        <taxon>Embryophyta</taxon>
        <taxon>Tracheophyta</taxon>
        <taxon>Spermatophyta</taxon>
        <taxon>Magnoliopsida</taxon>
        <taxon>eudicotyledons</taxon>
        <taxon>Gunneridae</taxon>
        <taxon>Pentapetalae</taxon>
        <taxon>rosids</taxon>
        <taxon>fabids</taxon>
        <taxon>Malpighiales</taxon>
        <taxon>Passifloraceae</taxon>
        <taxon>Turnera</taxon>
    </lineage>
</organism>
<dbReference type="Gene3D" id="3.30.70.100">
    <property type="match status" value="1"/>
</dbReference>
<name>A0A9Q0IY47_9ROSI</name>
<evidence type="ECO:0000259" key="7">
    <source>
        <dbReference type="PROSITE" id="PS50846"/>
    </source>
</evidence>
<reference evidence="8" key="1">
    <citation type="submission" date="2022-02" db="EMBL/GenBank/DDBJ databases">
        <authorList>
            <person name="Henning P.M."/>
            <person name="McCubbin A.G."/>
            <person name="Shore J.S."/>
        </authorList>
    </citation>
    <scope>NUCLEOTIDE SEQUENCE</scope>
    <source>
        <strain evidence="8">F60SS</strain>
        <tissue evidence="8">Leaves</tissue>
    </source>
</reference>
<evidence type="ECO:0000256" key="5">
    <source>
        <dbReference type="ARBA" id="ARBA00024045"/>
    </source>
</evidence>
<dbReference type="InterPro" id="IPR036163">
    <property type="entry name" value="HMA_dom_sf"/>
</dbReference>
<dbReference type="CDD" id="cd00371">
    <property type="entry name" value="HMA"/>
    <property type="match status" value="1"/>
</dbReference>
<keyword evidence="3" id="KW-0449">Lipoprotein</keyword>
<dbReference type="Proteomes" id="UP001141552">
    <property type="component" value="Unassembled WGS sequence"/>
</dbReference>
<protein>
    <recommendedName>
        <fullName evidence="7">HMA domain-containing protein</fullName>
    </recommendedName>
</protein>
<accession>A0A9Q0IY47</accession>